<proteinExistence type="predicted"/>
<evidence type="ECO:0000313" key="2">
    <source>
        <dbReference type="Proteomes" id="UP000623467"/>
    </source>
</evidence>
<reference evidence="1" key="1">
    <citation type="submission" date="2020-05" db="EMBL/GenBank/DDBJ databases">
        <title>Mycena genomes resolve the evolution of fungal bioluminescence.</title>
        <authorList>
            <person name="Tsai I.J."/>
        </authorList>
    </citation>
    <scope>NUCLEOTIDE SEQUENCE</scope>
    <source>
        <strain evidence="1">160909Yilan</strain>
    </source>
</reference>
<dbReference type="OrthoDB" id="2986054at2759"/>
<protein>
    <submittedName>
        <fullName evidence="1">Uncharacterized protein</fullName>
    </submittedName>
</protein>
<evidence type="ECO:0000313" key="1">
    <source>
        <dbReference type="EMBL" id="KAF7373311.1"/>
    </source>
</evidence>
<dbReference type="AlphaFoldDB" id="A0A8H6ZBL4"/>
<accession>A0A8H6ZBL4</accession>
<organism evidence="1 2">
    <name type="scientific">Mycena sanguinolenta</name>
    <dbReference type="NCBI Taxonomy" id="230812"/>
    <lineage>
        <taxon>Eukaryota</taxon>
        <taxon>Fungi</taxon>
        <taxon>Dikarya</taxon>
        <taxon>Basidiomycota</taxon>
        <taxon>Agaricomycotina</taxon>
        <taxon>Agaricomycetes</taxon>
        <taxon>Agaricomycetidae</taxon>
        <taxon>Agaricales</taxon>
        <taxon>Marasmiineae</taxon>
        <taxon>Mycenaceae</taxon>
        <taxon>Mycena</taxon>
    </lineage>
</organism>
<dbReference type="Proteomes" id="UP000623467">
    <property type="component" value="Unassembled WGS sequence"/>
</dbReference>
<keyword evidence="2" id="KW-1185">Reference proteome</keyword>
<name>A0A8H6ZBL4_9AGAR</name>
<comment type="caution">
    <text evidence="1">The sequence shown here is derived from an EMBL/GenBank/DDBJ whole genome shotgun (WGS) entry which is preliminary data.</text>
</comment>
<dbReference type="EMBL" id="JACAZH010000003">
    <property type="protein sequence ID" value="KAF7373311.1"/>
    <property type="molecule type" value="Genomic_DNA"/>
</dbReference>
<sequence>MSSDTVFNFHGLARALVDHEFESLRCHWKTSLDRVGSFPFFNLPVEIAVAILKLAATKSSTYSTLMATSRAIADMARLECVPEVVIISTRAAAISFYGCISVYPGVGAGVKQLWLFPDLAAKQAATVFPMILNACYNVERLACRPDHLIEIANSFTFRHTSLVDVTMVDPIIPWDRLFAARHGAALFNQIQMLRLIGGTQHGTTPPLSRTFRNLTDLTISAVTTACVRNYLLDSVRFPSLKRAVVTVPYTGWRLVGMSFLMSEPEMLRDNRLCVVHCSKKWKELDVWKEGKFNLWNSGVTEWNARATGDTGSLLREYK</sequence>
<gene>
    <name evidence="1" type="ORF">MSAN_00540600</name>
</gene>